<dbReference type="Proteomes" id="UP000241167">
    <property type="component" value="Unassembled WGS sequence"/>
</dbReference>
<dbReference type="InterPro" id="IPR029069">
    <property type="entry name" value="HotDog_dom_sf"/>
</dbReference>
<protein>
    <submittedName>
        <fullName evidence="4">Phenylacetic acid degradation protein</fullName>
    </submittedName>
</protein>
<comment type="similarity">
    <text evidence="1">Belongs to the thioesterase PaaI family.</text>
</comment>
<feature type="domain" description="Thioesterase" evidence="3">
    <location>
        <begin position="66"/>
        <end position="142"/>
    </location>
</feature>
<dbReference type="EMBL" id="PXYI01000001">
    <property type="protein sequence ID" value="PSJ43621.1"/>
    <property type="molecule type" value="Genomic_DNA"/>
</dbReference>
<dbReference type="Gene3D" id="3.10.129.10">
    <property type="entry name" value="Hotdog Thioesterase"/>
    <property type="match status" value="1"/>
</dbReference>
<evidence type="ECO:0000256" key="2">
    <source>
        <dbReference type="ARBA" id="ARBA00022801"/>
    </source>
</evidence>
<proteinExistence type="inferred from homology"/>
<keyword evidence="2" id="KW-0378">Hydrolase</keyword>
<reference evidence="4 5" key="1">
    <citation type="submission" date="2018-03" db="EMBL/GenBank/DDBJ databases">
        <title>The draft genome of Sphingosinicella sp. GL-C-18.</title>
        <authorList>
            <person name="Liu L."/>
            <person name="Li L."/>
            <person name="Liang L."/>
            <person name="Zhang X."/>
            <person name="Wang T."/>
        </authorList>
    </citation>
    <scope>NUCLEOTIDE SEQUENCE [LARGE SCALE GENOMIC DNA]</scope>
    <source>
        <strain evidence="4 5">GL-C-18</strain>
    </source>
</reference>
<dbReference type="PANTHER" id="PTHR21660">
    <property type="entry name" value="THIOESTERASE SUPERFAMILY MEMBER-RELATED"/>
    <property type="match status" value="1"/>
</dbReference>
<dbReference type="InterPro" id="IPR003736">
    <property type="entry name" value="PAAI_dom"/>
</dbReference>
<evidence type="ECO:0000259" key="3">
    <source>
        <dbReference type="Pfam" id="PF03061"/>
    </source>
</evidence>
<keyword evidence="5" id="KW-1185">Reference proteome</keyword>
<organism evidence="4 5">
    <name type="scientific">Allosphingosinicella deserti</name>
    <dbReference type="NCBI Taxonomy" id="2116704"/>
    <lineage>
        <taxon>Bacteria</taxon>
        <taxon>Pseudomonadati</taxon>
        <taxon>Pseudomonadota</taxon>
        <taxon>Alphaproteobacteria</taxon>
        <taxon>Sphingomonadales</taxon>
        <taxon>Sphingomonadaceae</taxon>
        <taxon>Allosphingosinicella</taxon>
    </lineage>
</organism>
<evidence type="ECO:0000313" key="5">
    <source>
        <dbReference type="Proteomes" id="UP000241167"/>
    </source>
</evidence>
<dbReference type="CDD" id="cd03443">
    <property type="entry name" value="PaaI_thioesterase"/>
    <property type="match status" value="1"/>
</dbReference>
<evidence type="ECO:0000256" key="1">
    <source>
        <dbReference type="ARBA" id="ARBA00008324"/>
    </source>
</evidence>
<sequence length="156" mass="16322">MDVQYGLASAEDLKSLSGLELLRRMIAGLVPGPTIARTLGFRLTEVEEGLAIFEMDVGPHLLNPLGSIHGGVALTLIDSAAGCAVHTMLSAGIGYTTVETKVNFTRAIRPDGGTIRAEGRVVTRGRQIATAEARVLSGDGKILAHGTSTLMILASR</sequence>
<name>A0A2P7R080_9SPHN</name>
<dbReference type="InterPro" id="IPR006683">
    <property type="entry name" value="Thioestr_dom"/>
</dbReference>
<dbReference type="PANTHER" id="PTHR21660:SF1">
    <property type="entry name" value="ACYL-COENZYME A THIOESTERASE 13"/>
    <property type="match status" value="1"/>
</dbReference>
<dbReference type="NCBIfam" id="TIGR00369">
    <property type="entry name" value="unchar_dom_1"/>
    <property type="match status" value="1"/>
</dbReference>
<dbReference type="SUPFAM" id="SSF54637">
    <property type="entry name" value="Thioesterase/thiol ester dehydrase-isomerase"/>
    <property type="match status" value="1"/>
</dbReference>
<gene>
    <name evidence="4" type="ORF">C7I55_02100</name>
</gene>
<evidence type="ECO:0000313" key="4">
    <source>
        <dbReference type="EMBL" id="PSJ43621.1"/>
    </source>
</evidence>
<comment type="caution">
    <text evidence="4">The sequence shown here is derived from an EMBL/GenBank/DDBJ whole genome shotgun (WGS) entry which is preliminary data.</text>
</comment>
<accession>A0A2P7R080</accession>
<dbReference type="OrthoDB" id="9813282at2"/>
<dbReference type="GO" id="GO:0047617">
    <property type="term" value="F:fatty acyl-CoA hydrolase activity"/>
    <property type="evidence" value="ECO:0007669"/>
    <property type="project" value="InterPro"/>
</dbReference>
<dbReference type="Pfam" id="PF03061">
    <property type="entry name" value="4HBT"/>
    <property type="match status" value="1"/>
</dbReference>
<dbReference type="InterPro" id="IPR039298">
    <property type="entry name" value="ACOT13"/>
</dbReference>
<dbReference type="AlphaFoldDB" id="A0A2P7R080"/>